<dbReference type="InterPro" id="IPR012337">
    <property type="entry name" value="RNaseH-like_sf"/>
</dbReference>
<dbReference type="EMBL" id="JAEOAH010000008">
    <property type="protein sequence ID" value="MBK3494962.1"/>
    <property type="molecule type" value="Genomic_DNA"/>
</dbReference>
<evidence type="ECO:0000313" key="3">
    <source>
        <dbReference type="Proteomes" id="UP000618943"/>
    </source>
</evidence>
<name>A0ABS1H6B7_9BACL</name>
<sequence length="135" mass="14967">MIELYIDAATAGNPGPSAIGIFIKGEGQLIKIGESIGENDNHTTEFIALVQGLKEALKLSTGIISVRSDSKIVVASIEKEYVKNEAYKPYLEEALELSRKFDLFFIKWIPDSENRAADALAREALRTNQKRQTPK</sequence>
<dbReference type="InterPro" id="IPR036397">
    <property type="entry name" value="RNaseH_sf"/>
</dbReference>
<dbReference type="SUPFAM" id="SSF53098">
    <property type="entry name" value="Ribonuclease H-like"/>
    <property type="match status" value="1"/>
</dbReference>
<feature type="domain" description="RNase H type-1" evidence="1">
    <location>
        <begin position="1"/>
        <end position="126"/>
    </location>
</feature>
<dbReference type="RefSeq" id="WP_100796844.1">
    <property type="nucleotide sequence ID" value="NZ_JAEOAH010000008.1"/>
</dbReference>
<dbReference type="PANTHER" id="PTHR47723">
    <property type="entry name" value="OS05G0353850 PROTEIN"/>
    <property type="match status" value="1"/>
</dbReference>
<dbReference type="Proteomes" id="UP000618943">
    <property type="component" value="Unassembled WGS sequence"/>
</dbReference>
<gene>
    <name evidence="2" type="ORF">JFL43_08825</name>
</gene>
<comment type="caution">
    <text evidence="2">The sequence shown here is derived from an EMBL/GenBank/DDBJ whole genome shotgun (WGS) entry which is preliminary data.</text>
</comment>
<dbReference type="PROSITE" id="PS50879">
    <property type="entry name" value="RNASE_H_1"/>
    <property type="match status" value="1"/>
</dbReference>
<evidence type="ECO:0000313" key="2">
    <source>
        <dbReference type="EMBL" id="MBK3494962.1"/>
    </source>
</evidence>
<dbReference type="CDD" id="cd09279">
    <property type="entry name" value="RNase_HI_like"/>
    <property type="match status" value="1"/>
</dbReference>
<dbReference type="InterPro" id="IPR053151">
    <property type="entry name" value="RNase_H-like"/>
</dbReference>
<dbReference type="InterPro" id="IPR002156">
    <property type="entry name" value="RNaseH_domain"/>
</dbReference>
<keyword evidence="3" id="KW-1185">Reference proteome</keyword>
<reference evidence="2 3" key="1">
    <citation type="submission" date="2020-12" db="EMBL/GenBank/DDBJ databases">
        <title>YIM B01967 draft genome.</title>
        <authorList>
            <person name="Yan X."/>
        </authorList>
    </citation>
    <scope>NUCLEOTIDE SEQUENCE [LARGE SCALE GENOMIC DNA]</scope>
    <source>
        <strain evidence="2 3">YIM B01967</strain>
    </source>
</reference>
<accession>A0ABS1H6B7</accession>
<proteinExistence type="predicted"/>
<evidence type="ECO:0000259" key="1">
    <source>
        <dbReference type="PROSITE" id="PS50879"/>
    </source>
</evidence>
<dbReference type="Gene3D" id="3.30.420.10">
    <property type="entry name" value="Ribonuclease H-like superfamily/Ribonuclease H"/>
    <property type="match status" value="1"/>
</dbReference>
<organism evidence="2 3">
    <name type="scientific">Viridibacillus soli</name>
    <dbReference type="NCBI Taxonomy" id="2798301"/>
    <lineage>
        <taxon>Bacteria</taxon>
        <taxon>Bacillati</taxon>
        <taxon>Bacillota</taxon>
        <taxon>Bacilli</taxon>
        <taxon>Bacillales</taxon>
        <taxon>Caryophanaceae</taxon>
        <taxon>Viridibacillus</taxon>
    </lineage>
</organism>
<dbReference type="PANTHER" id="PTHR47723:SF19">
    <property type="entry name" value="POLYNUCLEOTIDYL TRANSFERASE, RIBONUCLEASE H-LIKE SUPERFAMILY PROTEIN"/>
    <property type="match status" value="1"/>
</dbReference>
<dbReference type="Pfam" id="PF13456">
    <property type="entry name" value="RVT_3"/>
    <property type="match status" value="1"/>
</dbReference>
<protein>
    <submittedName>
        <fullName evidence="2">Ribonuclease HI family protein</fullName>
    </submittedName>
</protein>